<feature type="repeat" description="WD" evidence="3">
    <location>
        <begin position="1240"/>
        <end position="1281"/>
    </location>
</feature>
<dbReference type="Pfam" id="PF20703">
    <property type="entry name" value="nSTAND1"/>
    <property type="match status" value="1"/>
</dbReference>
<feature type="repeat" description="WD" evidence="3">
    <location>
        <begin position="744"/>
        <end position="777"/>
    </location>
</feature>
<dbReference type="SUPFAM" id="SSF50978">
    <property type="entry name" value="WD40 repeat-like"/>
    <property type="match status" value="2"/>
</dbReference>
<dbReference type="InterPro" id="IPR049052">
    <property type="entry name" value="nSTAND1"/>
</dbReference>
<evidence type="ECO:0000259" key="5">
    <source>
        <dbReference type="Pfam" id="PF20703"/>
    </source>
</evidence>
<organism evidence="6 7">
    <name type="scientific">Amycolatopsis albidoflavus</name>
    <dbReference type="NCBI Taxonomy" id="102226"/>
    <lineage>
        <taxon>Bacteria</taxon>
        <taxon>Bacillati</taxon>
        <taxon>Actinomycetota</taxon>
        <taxon>Actinomycetes</taxon>
        <taxon>Pseudonocardiales</taxon>
        <taxon>Pseudonocardiaceae</taxon>
        <taxon>Amycolatopsis</taxon>
    </lineage>
</organism>
<evidence type="ECO:0000313" key="6">
    <source>
        <dbReference type="EMBL" id="MFD2481542.1"/>
    </source>
</evidence>
<dbReference type="PANTHER" id="PTHR19848">
    <property type="entry name" value="WD40 REPEAT PROTEIN"/>
    <property type="match status" value="1"/>
</dbReference>
<evidence type="ECO:0000256" key="2">
    <source>
        <dbReference type="ARBA" id="ARBA00022737"/>
    </source>
</evidence>
<feature type="compositionally biased region" description="Low complexity" evidence="4">
    <location>
        <begin position="241"/>
        <end position="250"/>
    </location>
</feature>
<feature type="domain" description="Novel STAND NTPase 1" evidence="5">
    <location>
        <begin position="135"/>
        <end position="571"/>
    </location>
</feature>
<dbReference type="Proteomes" id="UP001597542">
    <property type="component" value="Unassembled WGS sequence"/>
</dbReference>
<reference evidence="7" key="1">
    <citation type="journal article" date="2019" name="Int. J. Syst. Evol. Microbiol.">
        <title>The Global Catalogue of Microorganisms (GCM) 10K type strain sequencing project: providing services to taxonomists for standard genome sequencing and annotation.</title>
        <authorList>
            <consortium name="The Broad Institute Genomics Platform"/>
            <consortium name="The Broad Institute Genome Sequencing Center for Infectious Disease"/>
            <person name="Wu L."/>
            <person name="Ma J."/>
        </authorList>
    </citation>
    <scope>NUCLEOTIDE SEQUENCE [LARGE SCALE GENOMIC DNA]</scope>
    <source>
        <strain evidence="7">CGMCC 4.7638</strain>
    </source>
</reference>
<feature type="repeat" description="WD" evidence="3">
    <location>
        <begin position="927"/>
        <end position="967"/>
    </location>
</feature>
<feature type="region of interest" description="Disordered" evidence="4">
    <location>
        <begin position="108"/>
        <end position="129"/>
    </location>
</feature>
<feature type="repeat" description="WD" evidence="3">
    <location>
        <begin position="1010"/>
        <end position="1043"/>
    </location>
</feature>
<keyword evidence="2" id="KW-0677">Repeat</keyword>
<dbReference type="PANTHER" id="PTHR19848:SF8">
    <property type="entry name" value="F-BOX AND WD REPEAT DOMAIN CONTAINING 7"/>
    <property type="match status" value="1"/>
</dbReference>
<feature type="repeat" description="WD" evidence="3">
    <location>
        <begin position="881"/>
        <end position="914"/>
    </location>
</feature>
<dbReference type="Gene3D" id="2.130.10.10">
    <property type="entry name" value="YVTN repeat-like/Quinoprotein amine dehydrogenase"/>
    <property type="match status" value="5"/>
</dbReference>
<comment type="caution">
    <text evidence="6">The sequence shown here is derived from an EMBL/GenBank/DDBJ whole genome shotgun (WGS) entry which is preliminary data.</text>
</comment>
<dbReference type="PROSITE" id="PS50082">
    <property type="entry name" value="WD_REPEATS_2"/>
    <property type="match status" value="14"/>
</dbReference>
<evidence type="ECO:0000256" key="4">
    <source>
        <dbReference type="SAM" id="MobiDB-lite"/>
    </source>
</evidence>
<dbReference type="CDD" id="cd00200">
    <property type="entry name" value="WD40"/>
    <property type="match status" value="2"/>
</dbReference>
<dbReference type="PROSITE" id="PS50294">
    <property type="entry name" value="WD_REPEATS_REGION"/>
    <property type="match status" value="11"/>
</dbReference>
<dbReference type="InterPro" id="IPR015943">
    <property type="entry name" value="WD40/YVTN_repeat-like_dom_sf"/>
</dbReference>
<feature type="repeat" description="WD" evidence="3">
    <location>
        <begin position="1194"/>
        <end position="1227"/>
    </location>
</feature>
<feature type="repeat" description="WD" evidence="3">
    <location>
        <begin position="1300"/>
        <end position="1329"/>
    </location>
</feature>
<feature type="repeat" description="WD" evidence="3">
    <location>
        <begin position="972"/>
        <end position="1005"/>
    </location>
</feature>
<dbReference type="InterPro" id="IPR036322">
    <property type="entry name" value="WD40_repeat_dom_sf"/>
</dbReference>
<dbReference type="SMART" id="SM00320">
    <property type="entry name" value="WD40"/>
    <property type="match status" value="14"/>
</dbReference>
<gene>
    <name evidence="6" type="ORF">ACFSUT_14765</name>
</gene>
<feature type="region of interest" description="Disordered" evidence="4">
    <location>
        <begin position="234"/>
        <end position="253"/>
    </location>
</feature>
<sequence length="1357" mass="145455">MGFEPRGLFAERFALLYAEAGDPPLKRVTESVLRTRRLDERGRPITVSAQRVSDWRRGRNVPARFASLAVVLEILIGQARQTRSTPVVPDLYDLAAWQELWKQALDSPIPGTSAADDTDRKTAGQPGSAAAAACPYRGLASFRQEDAGSYFGRGRSTDALVTRLTTKADAGVVMLIGASGAGKSSLIAAGLLPRLEEAASSGSWTTVTMTPRDNPIRELAARVPELENAAKLLSDLRDTESGSSSSEDNSTAIEQGEPDAVQADFLEAVQVAVAEHLDRRARPTTRLVLVVDQFEETFTQCADELQRRLFVRTLHAISSCTSPHTGRPVVVLLGLRADFFVHCLEYPELTAASQNGDLQVLGPMTTGELREAITGPAKSIGLQLEPGLVDLIIRDVGAGAARTHTGSAEGLHDAGVLPLLSHALLATWQHRQPGKLTIEAYQSARGIRGAVAATAEQVWADLDGRGQTAARAILLRLVRVSEDMRDTRRRSTRHHLVDQAEDPVAAEKALEMLTAARLVTLDERSVEITHEALLQAWPRLRRWLDQDRAGNLLRQRLEEDSTSWERQERDASLLYRGARLEAAAQWIKTADPAEATTTAQEFLAASSRQRRRSSWTRRAAMAAVVVFALVAASTAVVAIRQRDEAQFLQVVAEADRLQASDPSLAAQLDLVAHQLRPDDQNVQTRLLSTQQSPLATPLAGHNGAVYWTGFSPDGNVLATASADHTVRLWDTRDRGRPRQLGAPLTGFGSWVASAVFTPDGRTLITAGDDHAFRLWDVADPARPRPLGPSADVGSTIYTATVSPDGRTLAVATSDRTVRLWNIADRAHPVPLGNPLAGHTGLVRTVAFSPDGRTLASGGNDHTIRLWDVSDPTRPSPRGQPILGHAGIVHSVAFSPDGHTLASGSEDKTVRLWDLAAPAGPAVLGKPLLGHVGEVWQVAFSRDGRMLVSGGDSTARLWNLSDPSAAVPLGKPLSASNGQVFSVMFSPDGRTLAVGSGDGIARLWSIPDLILLGQKSAITSLAFSPNGRLLATGSEDNSGQLWDVADVAHPHSLWLSKTGHKGSVSSIAFSPDSRVLATSGIDSTIQFWDVTAPANPTPIGHPLRLNTKYGSPILFSPDGRILATANDDRTLQLWDVRNPADPVRLGQPIPGNPSNGNSAAFSPDSRILAISNDDSTVQLWNVTAPAHASRLGRPLAGHTKPVLSVAFSPNGRTLATGSDDQTLRLWNIGDPSSPAPLGQPLGGYTDAVNSITFSTDGTMLATGSTDRTFQLWAVSATEATPIGQPIGADADAVHLSSFHPFDPHGNILATGGEDGAVRIWNLDEQQAVRRICESTNNVLASKQPRARFPQIDYDTPCQ</sequence>
<dbReference type="Pfam" id="PF00400">
    <property type="entry name" value="WD40"/>
    <property type="match status" value="14"/>
</dbReference>
<accession>A0ABW5HX48</accession>
<feature type="repeat" description="WD" evidence="3">
    <location>
        <begin position="796"/>
        <end position="822"/>
    </location>
</feature>
<dbReference type="InterPro" id="IPR020472">
    <property type="entry name" value="WD40_PAC1"/>
</dbReference>
<feature type="repeat" description="WD" evidence="3">
    <location>
        <begin position="1056"/>
        <end position="1089"/>
    </location>
</feature>
<evidence type="ECO:0000256" key="1">
    <source>
        <dbReference type="ARBA" id="ARBA00022574"/>
    </source>
</evidence>
<evidence type="ECO:0000313" key="7">
    <source>
        <dbReference type="Proteomes" id="UP001597542"/>
    </source>
</evidence>
<protein>
    <submittedName>
        <fullName evidence="6">AAA family ATPase</fullName>
    </submittedName>
</protein>
<feature type="repeat" description="WD" evidence="3">
    <location>
        <begin position="1112"/>
        <end position="1137"/>
    </location>
</feature>
<dbReference type="SUPFAM" id="SSF51004">
    <property type="entry name" value="C-terminal (heme d1) domain of cytochrome cd1-nitrite reductase"/>
    <property type="match status" value="1"/>
</dbReference>
<dbReference type="InterPro" id="IPR011048">
    <property type="entry name" value="Haem_d1_sf"/>
</dbReference>
<dbReference type="InterPro" id="IPR019775">
    <property type="entry name" value="WD40_repeat_CS"/>
</dbReference>
<keyword evidence="1 3" id="KW-0853">WD repeat</keyword>
<evidence type="ECO:0000256" key="3">
    <source>
        <dbReference type="PROSITE-ProRule" id="PRU00221"/>
    </source>
</evidence>
<name>A0ABW5HX48_9PSEU</name>
<keyword evidence="7" id="KW-1185">Reference proteome</keyword>
<dbReference type="EMBL" id="JBHUKQ010000010">
    <property type="protein sequence ID" value="MFD2481542.1"/>
    <property type="molecule type" value="Genomic_DNA"/>
</dbReference>
<feature type="repeat" description="WD" evidence="3">
    <location>
        <begin position="1148"/>
        <end position="1189"/>
    </location>
</feature>
<dbReference type="InterPro" id="IPR001680">
    <property type="entry name" value="WD40_rpt"/>
</dbReference>
<feature type="repeat" description="WD" evidence="3">
    <location>
        <begin position="698"/>
        <end position="739"/>
    </location>
</feature>
<dbReference type="RefSeq" id="WP_344273531.1">
    <property type="nucleotide sequence ID" value="NZ_BAAAHV010000011.1"/>
</dbReference>
<dbReference type="PROSITE" id="PS00678">
    <property type="entry name" value="WD_REPEATS_1"/>
    <property type="match status" value="8"/>
</dbReference>
<proteinExistence type="predicted"/>
<dbReference type="PRINTS" id="PR00320">
    <property type="entry name" value="GPROTEINBRPT"/>
</dbReference>
<feature type="repeat" description="WD" evidence="3">
    <location>
        <begin position="835"/>
        <end position="869"/>
    </location>
</feature>